<gene>
    <name evidence="2" type="ORF">U27_05948</name>
</gene>
<dbReference type="GO" id="GO:0004853">
    <property type="term" value="F:uroporphyrinogen decarboxylase activity"/>
    <property type="evidence" value="ECO:0007669"/>
    <property type="project" value="InterPro"/>
</dbReference>
<dbReference type="Proteomes" id="UP000030661">
    <property type="component" value="Unassembled WGS sequence"/>
</dbReference>
<dbReference type="eggNOG" id="COG0407">
    <property type="taxonomic scope" value="Bacteria"/>
</dbReference>
<dbReference type="InterPro" id="IPR052024">
    <property type="entry name" value="Methanogen_methyltrans"/>
</dbReference>
<dbReference type="HOGENOM" id="CLU_054162_0_0_0"/>
<dbReference type="PANTHER" id="PTHR47099:SF1">
    <property type="entry name" value="METHYLCOBAMIDE:COM METHYLTRANSFERASE MTBA"/>
    <property type="match status" value="1"/>
</dbReference>
<dbReference type="AlphaFoldDB" id="A0A081C318"/>
<organism evidence="2">
    <name type="scientific">Vecturithrix granuli</name>
    <dbReference type="NCBI Taxonomy" id="1499967"/>
    <lineage>
        <taxon>Bacteria</taxon>
        <taxon>Candidatus Moduliflexota</taxon>
        <taxon>Candidatus Vecturitrichia</taxon>
        <taxon>Candidatus Vecturitrichales</taxon>
        <taxon>Candidatus Vecturitrichaceae</taxon>
        <taxon>Candidatus Vecturithrix</taxon>
    </lineage>
</organism>
<evidence type="ECO:0000313" key="3">
    <source>
        <dbReference type="Proteomes" id="UP000030661"/>
    </source>
</evidence>
<dbReference type="Gene3D" id="3.20.20.210">
    <property type="match status" value="1"/>
</dbReference>
<dbReference type="PANTHER" id="PTHR47099">
    <property type="entry name" value="METHYLCOBAMIDE:COM METHYLTRANSFERASE MTBA"/>
    <property type="match status" value="1"/>
</dbReference>
<dbReference type="InterPro" id="IPR038071">
    <property type="entry name" value="UROD/MetE-like_sf"/>
</dbReference>
<dbReference type="EMBL" id="DF820469">
    <property type="protein sequence ID" value="GAK58973.1"/>
    <property type="molecule type" value="Genomic_DNA"/>
</dbReference>
<proteinExistence type="predicted"/>
<reference evidence="2" key="1">
    <citation type="journal article" date="2015" name="PeerJ">
        <title>First genomic representation of candidate bacterial phylum KSB3 points to enhanced environmental sensing as a trigger of wastewater bulking.</title>
        <authorList>
            <person name="Sekiguchi Y."/>
            <person name="Ohashi A."/>
            <person name="Parks D.H."/>
            <person name="Yamauchi T."/>
            <person name="Tyson G.W."/>
            <person name="Hugenholtz P."/>
        </authorList>
    </citation>
    <scope>NUCLEOTIDE SEQUENCE [LARGE SCALE GENOMIC DNA]</scope>
</reference>
<dbReference type="Pfam" id="PF01208">
    <property type="entry name" value="URO-D"/>
    <property type="match status" value="1"/>
</dbReference>
<dbReference type="InterPro" id="IPR000257">
    <property type="entry name" value="Uroporphyrinogen_deCOase"/>
</dbReference>
<name>A0A081C318_VECG1</name>
<evidence type="ECO:0000259" key="1">
    <source>
        <dbReference type="Pfam" id="PF01208"/>
    </source>
</evidence>
<accession>A0A081C318</accession>
<dbReference type="GO" id="GO:0006779">
    <property type="term" value="P:porphyrin-containing compound biosynthetic process"/>
    <property type="evidence" value="ECO:0007669"/>
    <property type="project" value="InterPro"/>
</dbReference>
<evidence type="ECO:0000313" key="2">
    <source>
        <dbReference type="EMBL" id="GAK58973.1"/>
    </source>
</evidence>
<dbReference type="STRING" id="1499967.U27_05948"/>
<keyword evidence="3" id="KW-1185">Reference proteome</keyword>
<feature type="domain" description="Uroporphyrinogen decarboxylase (URO-D)" evidence="1">
    <location>
        <begin position="120"/>
        <end position="343"/>
    </location>
</feature>
<dbReference type="SUPFAM" id="SSF51726">
    <property type="entry name" value="UROD/MetE-like"/>
    <property type="match status" value="1"/>
</dbReference>
<sequence>MMTHKDRFYATLAYQDVDHPASWLGFPTPEAAENLMRHFQVKSMEEVFQRLDDDIAPVELPYHSPTSDAIYMAFDFAKAGYSDDEHRTLTSPGFFQDYSDPDRVNDFDWPDPTKYIDPDECRRVVSAAAQDRAILGVIWSAHFQDACAAFGMETALVKMMTEPEMFRVVIDRITQFYLSANEIFYEATKGKLDAVLIGNDFGSQHNLMLSPKLIRKFVWPGTKQLIAQAKSYGLKVIHHSCGSIYPIIQDLIDLGVDAIHPIQALAKDMSAEKMKADFYGKTAFCGGVDAQELIVNGTPEQVYQRVQELKALFPTGLIISPSHEAILPDVDPANIDAMFRAIKQ</sequence>
<protein>
    <submittedName>
        <fullName evidence="2">Uroporphyrinogen-III decarboxylase</fullName>
    </submittedName>
</protein>